<keyword evidence="3" id="KW-1185">Reference proteome</keyword>
<comment type="caution">
    <text evidence="2">The sequence shown here is derived from an EMBL/GenBank/DDBJ whole genome shotgun (WGS) entry which is preliminary data.</text>
</comment>
<dbReference type="Gene3D" id="1.20.58.340">
    <property type="entry name" value="Magnesium transport protein CorA, transmembrane region"/>
    <property type="match status" value="1"/>
</dbReference>
<accession>A0AAV9HMN1</accession>
<feature type="non-terminal residue" evidence="2">
    <location>
        <position position="1"/>
    </location>
</feature>
<sequence>VYISYRSTSSHTSSFVITHDSVSNVTTGYVLFGPKLEEEIHDVFAAIQAQFPSYPHPLLVPTVLSEATAREVTEKLIQINLQLRDIEVITGFANWADRAADKTPDFPKLTRGLGELSFDSSLFDLAIRTTLFRTEFMLEELKSGKEADVVGSLDNMMRQRVTFLKGRLEHLLLHGAIKDRLQAQQTVLFNLIAQEDSRLNISIASDSKQLAADSKELAAASKRDSSSMKIIAILTTLFLPGTFLSALLAMPMFNWDAPTFAGTAGPYLWFYWAVAIPLTVLIMGFVGVYAWYQGRINEKNAQQARRSIEKNKDV</sequence>
<feature type="transmembrane region" description="Helical" evidence="1">
    <location>
        <begin position="269"/>
        <end position="292"/>
    </location>
</feature>
<organism evidence="2 3">
    <name type="scientific">Cladorrhinum samala</name>
    <dbReference type="NCBI Taxonomy" id="585594"/>
    <lineage>
        <taxon>Eukaryota</taxon>
        <taxon>Fungi</taxon>
        <taxon>Dikarya</taxon>
        <taxon>Ascomycota</taxon>
        <taxon>Pezizomycotina</taxon>
        <taxon>Sordariomycetes</taxon>
        <taxon>Sordariomycetidae</taxon>
        <taxon>Sordariales</taxon>
        <taxon>Podosporaceae</taxon>
        <taxon>Cladorrhinum</taxon>
    </lineage>
</organism>
<keyword evidence="1" id="KW-0812">Transmembrane</keyword>
<evidence type="ECO:0000313" key="2">
    <source>
        <dbReference type="EMBL" id="KAK4460341.1"/>
    </source>
</evidence>
<keyword evidence="1" id="KW-1133">Transmembrane helix</keyword>
<reference evidence="2" key="2">
    <citation type="submission" date="2023-06" db="EMBL/GenBank/DDBJ databases">
        <authorList>
            <consortium name="Lawrence Berkeley National Laboratory"/>
            <person name="Mondo S.J."/>
            <person name="Hensen N."/>
            <person name="Bonometti L."/>
            <person name="Westerberg I."/>
            <person name="Brannstrom I.O."/>
            <person name="Guillou S."/>
            <person name="Cros-Aarteil S."/>
            <person name="Calhoun S."/>
            <person name="Haridas S."/>
            <person name="Kuo A."/>
            <person name="Pangilinan J."/>
            <person name="Riley R."/>
            <person name="Labutti K."/>
            <person name="Andreopoulos B."/>
            <person name="Lipzen A."/>
            <person name="Chen C."/>
            <person name="Yanf M."/>
            <person name="Daum C."/>
            <person name="Ng V."/>
            <person name="Clum A."/>
            <person name="Steindorff A."/>
            <person name="Ohm R."/>
            <person name="Martin F."/>
            <person name="Silar P."/>
            <person name="Natvig D."/>
            <person name="Lalanne C."/>
            <person name="Gautier V."/>
            <person name="Ament-Velasquez S.L."/>
            <person name="Kruys A."/>
            <person name="Hutchinson M.I."/>
            <person name="Powell A.J."/>
            <person name="Barry K."/>
            <person name="Miller A.N."/>
            <person name="Grigoriev I.V."/>
            <person name="Debuchy R."/>
            <person name="Gladieux P."/>
            <person name="Thoren M.H."/>
            <person name="Johannesson H."/>
        </authorList>
    </citation>
    <scope>NUCLEOTIDE SEQUENCE</scope>
    <source>
        <strain evidence="2">PSN324</strain>
    </source>
</reference>
<evidence type="ECO:0000313" key="3">
    <source>
        <dbReference type="Proteomes" id="UP001321749"/>
    </source>
</evidence>
<proteinExistence type="predicted"/>
<reference evidence="2" key="1">
    <citation type="journal article" date="2023" name="Mol. Phylogenet. Evol.">
        <title>Genome-scale phylogeny and comparative genomics of the fungal order Sordariales.</title>
        <authorList>
            <person name="Hensen N."/>
            <person name="Bonometti L."/>
            <person name="Westerberg I."/>
            <person name="Brannstrom I.O."/>
            <person name="Guillou S."/>
            <person name="Cros-Aarteil S."/>
            <person name="Calhoun S."/>
            <person name="Haridas S."/>
            <person name="Kuo A."/>
            <person name="Mondo S."/>
            <person name="Pangilinan J."/>
            <person name="Riley R."/>
            <person name="LaButti K."/>
            <person name="Andreopoulos B."/>
            <person name="Lipzen A."/>
            <person name="Chen C."/>
            <person name="Yan M."/>
            <person name="Daum C."/>
            <person name="Ng V."/>
            <person name="Clum A."/>
            <person name="Steindorff A."/>
            <person name="Ohm R.A."/>
            <person name="Martin F."/>
            <person name="Silar P."/>
            <person name="Natvig D.O."/>
            <person name="Lalanne C."/>
            <person name="Gautier V."/>
            <person name="Ament-Velasquez S.L."/>
            <person name="Kruys A."/>
            <person name="Hutchinson M.I."/>
            <person name="Powell A.J."/>
            <person name="Barry K."/>
            <person name="Miller A.N."/>
            <person name="Grigoriev I.V."/>
            <person name="Debuchy R."/>
            <person name="Gladieux P."/>
            <person name="Hiltunen Thoren M."/>
            <person name="Johannesson H."/>
        </authorList>
    </citation>
    <scope>NUCLEOTIDE SEQUENCE</scope>
    <source>
        <strain evidence="2">PSN324</strain>
    </source>
</reference>
<evidence type="ECO:0000256" key="1">
    <source>
        <dbReference type="SAM" id="Phobius"/>
    </source>
</evidence>
<dbReference type="Proteomes" id="UP001321749">
    <property type="component" value="Unassembled WGS sequence"/>
</dbReference>
<dbReference type="AlphaFoldDB" id="A0AAV9HMN1"/>
<dbReference type="EMBL" id="MU865014">
    <property type="protein sequence ID" value="KAK4460341.1"/>
    <property type="molecule type" value="Genomic_DNA"/>
</dbReference>
<name>A0AAV9HMN1_9PEZI</name>
<gene>
    <name evidence="2" type="ORF">QBC42DRAFT_181136</name>
</gene>
<protein>
    <submittedName>
        <fullName evidence="2">Uncharacterized protein</fullName>
    </submittedName>
</protein>
<keyword evidence="1" id="KW-0472">Membrane</keyword>
<feature type="transmembrane region" description="Helical" evidence="1">
    <location>
        <begin position="230"/>
        <end position="249"/>
    </location>
</feature>